<reference evidence="1 2" key="1">
    <citation type="submission" date="2019-08" db="EMBL/GenBank/DDBJ databases">
        <title>Pelomicrobium methylotrophicum gen. nov., sp. nov. a moderately thermophilic, facultatively anaerobic, lithoautotrophic and methylotrophic bacterium isolated from a terrestrial mud volcano.</title>
        <authorList>
            <person name="Slobodkina G.B."/>
            <person name="Merkel A.Y."/>
            <person name="Slobodkin A.I."/>
        </authorList>
    </citation>
    <scope>NUCLEOTIDE SEQUENCE [LARGE SCALE GENOMIC DNA]</scope>
    <source>
        <strain evidence="1 2">SM250</strain>
    </source>
</reference>
<dbReference type="AlphaFoldDB" id="A0A5C7ETE1"/>
<dbReference type="Proteomes" id="UP000321201">
    <property type="component" value="Unassembled WGS sequence"/>
</dbReference>
<accession>A0A5C7ETE1</accession>
<protein>
    <recommendedName>
        <fullName evidence="3">Phage Tail Protein X</fullName>
    </recommendedName>
</protein>
<sequence>MVKSILHTTSDGDRWDLIAWRYYRDVSQTAALIEANPHAPRTGILPAGLKIAVPLIERAATTQSLPPWKR</sequence>
<dbReference type="InParanoid" id="A0A5C7ETE1"/>
<dbReference type="RefSeq" id="WP_147799675.1">
    <property type="nucleotide sequence ID" value="NZ_VPFL01000009.1"/>
</dbReference>
<evidence type="ECO:0000313" key="1">
    <source>
        <dbReference type="EMBL" id="TXF11935.1"/>
    </source>
</evidence>
<proteinExistence type="predicted"/>
<gene>
    <name evidence="1" type="ORF">FR698_08000</name>
</gene>
<dbReference type="Pfam" id="PF05489">
    <property type="entry name" value="Phage_tail_X"/>
    <property type="match status" value="1"/>
</dbReference>
<dbReference type="EMBL" id="VPFL01000009">
    <property type="protein sequence ID" value="TXF11935.1"/>
    <property type="molecule type" value="Genomic_DNA"/>
</dbReference>
<evidence type="ECO:0008006" key="3">
    <source>
        <dbReference type="Google" id="ProtNLM"/>
    </source>
</evidence>
<keyword evidence="2" id="KW-1185">Reference proteome</keyword>
<dbReference type="OrthoDB" id="8602627at2"/>
<name>A0A5C7ETE1_9PROT</name>
<organism evidence="1 2">
    <name type="scientific">Pelomicrobium methylotrophicum</name>
    <dbReference type="NCBI Taxonomy" id="2602750"/>
    <lineage>
        <taxon>Bacteria</taxon>
        <taxon>Pseudomonadati</taxon>
        <taxon>Pseudomonadota</taxon>
        <taxon>Hydrogenophilia</taxon>
        <taxon>Hydrogenophilia incertae sedis</taxon>
        <taxon>Pelomicrobium</taxon>
    </lineage>
</organism>
<evidence type="ECO:0000313" key="2">
    <source>
        <dbReference type="Proteomes" id="UP000321201"/>
    </source>
</evidence>
<comment type="caution">
    <text evidence="1">The sequence shown here is derived from an EMBL/GenBank/DDBJ whole genome shotgun (WGS) entry which is preliminary data.</text>
</comment>
<dbReference type="InterPro" id="IPR008861">
    <property type="entry name" value="GpX-like"/>
</dbReference>